<protein>
    <submittedName>
        <fullName evidence="1">Uncharacterized protein</fullName>
    </submittedName>
</protein>
<evidence type="ECO:0000313" key="2">
    <source>
        <dbReference type="Proteomes" id="UP000183994"/>
    </source>
</evidence>
<organism evidence="1 2">
    <name type="scientific">Desulfatibacillum alkenivorans DSM 16219</name>
    <dbReference type="NCBI Taxonomy" id="1121393"/>
    <lineage>
        <taxon>Bacteria</taxon>
        <taxon>Pseudomonadati</taxon>
        <taxon>Thermodesulfobacteriota</taxon>
        <taxon>Desulfobacteria</taxon>
        <taxon>Desulfobacterales</taxon>
        <taxon>Desulfatibacillaceae</taxon>
        <taxon>Desulfatibacillum</taxon>
    </lineage>
</organism>
<dbReference type="RefSeq" id="WP_157468128.1">
    <property type="nucleotide sequence ID" value="NZ_FQZU01000059.1"/>
</dbReference>
<name>A0A1M6ZM08_9BACT</name>
<evidence type="ECO:0000313" key="1">
    <source>
        <dbReference type="EMBL" id="SHL31409.1"/>
    </source>
</evidence>
<sequence>MKTILELMLAFTLTAISIAAVPFAMAYAMIPENSKTAKRLPAPKR</sequence>
<reference evidence="2" key="1">
    <citation type="submission" date="2016-11" db="EMBL/GenBank/DDBJ databases">
        <authorList>
            <person name="Varghese N."/>
            <person name="Submissions S."/>
        </authorList>
    </citation>
    <scope>NUCLEOTIDE SEQUENCE [LARGE SCALE GENOMIC DNA]</scope>
    <source>
        <strain evidence="2">DSM 16219</strain>
    </source>
</reference>
<gene>
    <name evidence="1" type="ORF">SAMN02745216_04998</name>
</gene>
<dbReference type="EMBL" id="FQZU01000059">
    <property type="protein sequence ID" value="SHL31409.1"/>
    <property type="molecule type" value="Genomic_DNA"/>
</dbReference>
<dbReference type="AlphaFoldDB" id="A0A1M6ZM08"/>
<keyword evidence="2" id="KW-1185">Reference proteome</keyword>
<accession>A0A1M6ZM08</accession>
<dbReference type="Proteomes" id="UP000183994">
    <property type="component" value="Unassembled WGS sequence"/>
</dbReference>
<proteinExistence type="predicted"/>